<feature type="region of interest" description="Disordered" evidence="11">
    <location>
        <begin position="27"/>
        <end position="55"/>
    </location>
</feature>
<dbReference type="PROSITE" id="PS50104">
    <property type="entry name" value="TIR"/>
    <property type="match status" value="1"/>
</dbReference>
<keyword evidence="5" id="KW-0399">Innate immunity</keyword>
<comment type="catalytic activity">
    <reaction evidence="10">
        <text>NAD(+) + H2O = ADP-D-ribose + nicotinamide + H(+)</text>
        <dbReference type="Rhea" id="RHEA:16301"/>
        <dbReference type="ChEBI" id="CHEBI:15377"/>
        <dbReference type="ChEBI" id="CHEBI:15378"/>
        <dbReference type="ChEBI" id="CHEBI:17154"/>
        <dbReference type="ChEBI" id="CHEBI:57540"/>
        <dbReference type="ChEBI" id="CHEBI:57967"/>
        <dbReference type="EC" id="3.2.2.6"/>
    </reaction>
    <physiologicalReaction direction="left-to-right" evidence="10">
        <dbReference type="Rhea" id="RHEA:16302"/>
    </physiologicalReaction>
</comment>
<keyword evidence="8" id="KW-0391">Immunity</keyword>
<keyword evidence="6" id="KW-0677">Repeat</keyword>
<name>A0AAJ7SFQ7_9ACAR</name>
<dbReference type="InterPro" id="IPR035897">
    <property type="entry name" value="Toll_tir_struct_dom_sf"/>
</dbReference>
<dbReference type="GO" id="GO:0045087">
    <property type="term" value="P:innate immune response"/>
    <property type="evidence" value="ECO:0007669"/>
    <property type="project" value="UniProtKB-KW"/>
</dbReference>
<dbReference type="InterPro" id="IPR016024">
    <property type="entry name" value="ARM-type_fold"/>
</dbReference>
<evidence type="ECO:0000256" key="7">
    <source>
        <dbReference type="ARBA" id="ARBA00022801"/>
    </source>
</evidence>
<dbReference type="SMART" id="SM00255">
    <property type="entry name" value="TIR"/>
    <property type="match status" value="1"/>
</dbReference>
<feature type="compositionally biased region" description="Pro residues" evidence="11">
    <location>
        <begin position="1025"/>
        <end position="1034"/>
    </location>
</feature>
<feature type="domain" description="TIR" evidence="12">
    <location>
        <begin position="783"/>
        <end position="926"/>
    </location>
</feature>
<dbReference type="Pfam" id="PF13676">
    <property type="entry name" value="TIR_2"/>
    <property type="match status" value="1"/>
</dbReference>
<sequence length="1034" mass="116261">MPVYFSTIQMLPVHGDGFHRTRRRRLSHENLYSEKSLSTTDKSRQQPLSARRGFSIDSLESEKDFPFSLNSLKPGERTAEEFKQEHRKISRSNITKIYKDGLTQETHETSNQQVKKVQSGDISYHEAQHSQQVKNKIEGDGFLAERLAAQRQDQKTLTCGDLTKERLMNSKALATRITTDEGTLENVAMSKEEDRRQLNKGEPERRIFNKEMAASRTLTNANGVTRVSVSNKQSSDALPSDSSDATPSSEESIRLCLPQSSPYAKMVIEIFGDIRELLQSSPSKSDLRDCLHRFKLRVIRFIEGKLLKSTDTKETAEILRALSAIVQNAWAVPSHGHDFGSAVCTALREHGGLDRLLELCRSDEDHSLNFGAARVLEQTLCTENRVYVVDHGLEPVVRVALRCCGKENPNIEETRVGVGLFRHLFKDSEETCSFLIKNHAFEEIVYNCRSSDQKTLQHCAAALANLALYGGSGNEQVMKTFIPWLFPLAFSNDDHVRYWACIAVSAVCLNKELDKAITASNTLHLLETFCTARNPDCFARQGSSNVHGQSKEWLQRFVPVLNSNREEARSLAAFHFAVEAAIKKRQGETQIFAEIGAISALKTVASSPNALASKFAARALQIIGEDIPHKLSQQVPLWTEDDVAQWVKQIGFGACADEFLNTKVDGDLLLQIDEEMLEKDIGIGKQLLRKRFLRELKKLKQMADYSSVDATNVTQILQRCDPEFTQYAYMFLRSGIDIHSLPKITEAQLRDECDVRNSVHRNKIYSYLQEKLCVLNEVESTKKPIDAFISYRRSNGSQLASLLKVHLQIKGFTVFLDVEKLEAGKVDNSLLNSIKEAKSFLLVLSPNALDRCKNDNDCKDWVHKEIVQAIQSGCNIIPIMDNFEWPDPRELPEDIHPISGYNGVNWIHDYQDACVDKIERFIRRERPSGTPLSPGHGSYRSAGNSGHNSSIDHPERSLPHNASSNFHRHPNPQPPMPTPATLPHNAGSTKDWSETTRDPIELSSTQHFSPHGCHHNPQPTVEMPISPPPSVPSD</sequence>
<dbReference type="GO" id="GO:0003953">
    <property type="term" value="F:NAD+ nucleosidase activity"/>
    <property type="evidence" value="ECO:0007669"/>
    <property type="project" value="InterPro"/>
</dbReference>
<evidence type="ECO:0000256" key="1">
    <source>
        <dbReference type="ARBA" id="ARBA00004496"/>
    </source>
</evidence>
<dbReference type="RefSeq" id="XP_028967896.1">
    <property type="nucleotide sequence ID" value="XM_029112063.1"/>
</dbReference>
<dbReference type="InterPro" id="IPR001660">
    <property type="entry name" value="SAM"/>
</dbReference>
<dbReference type="Gene3D" id="1.10.150.50">
    <property type="entry name" value="Transcription Factor, Ets-1"/>
    <property type="match status" value="2"/>
</dbReference>
<feature type="domain" description="SAM" evidence="13">
    <location>
        <begin position="638"/>
        <end position="702"/>
    </location>
</feature>
<feature type="compositionally biased region" description="Polar residues" evidence="11">
    <location>
        <begin position="220"/>
        <end position="233"/>
    </location>
</feature>
<dbReference type="Pfam" id="PF07647">
    <property type="entry name" value="SAM_2"/>
    <property type="match status" value="2"/>
</dbReference>
<evidence type="ECO:0000259" key="12">
    <source>
        <dbReference type="PROSITE" id="PS50104"/>
    </source>
</evidence>
<evidence type="ECO:0000256" key="5">
    <source>
        <dbReference type="ARBA" id="ARBA00022588"/>
    </source>
</evidence>
<feature type="compositionally biased region" description="Low complexity" evidence="11">
    <location>
        <begin position="234"/>
        <end position="250"/>
    </location>
</feature>
<dbReference type="GO" id="GO:0005737">
    <property type="term" value="C:cytoplasm"/>
    <property type="evidence" value="ECO:0007669"/>
    <property type="project" value="UniProtKB-SubCell"/>
</dbReference>
<evidence type="ECO:0000256" key="8">
    <source>
        <dbReference type="ARBA" id="ARBA00022859"/>
    </source>
</evidence>
<dbReference type="InterPro" id="IPR039184">
    <property type="entry name" value="SARM1"/>
</dbReference>
<dbReference type="InterPro" id="IPR013761">
    <property type="entry name" value="SAM/pointed_sf"/>
</dbReference>
<keyword evidence="14" id="KW-1185">Reference proteome</keyword>
<dbReference type="SUPFAM" id="SSF52200">
    <property type="entry name" value="Toll/Interleukin receptor TIR domain"/>
    <property type="match status" value="1"/>
</dbReference>
<accession>A0AAJ7SFQ7</accession>
<proteinExistence type="inferred from homology"/>
<feature type="region of interest" description="Disordered" evidence="11">
    <location>
        <begin position="925"/>
        <end position="1034"/>
    </location>
</feature>
<dbReference type="FunFam" id="1.10.150.50:FF:000043">
    <property type="entry name" value="Sterile alpha and TIR motif-containing 1"/>
    <property type="match status" value="1"/>
</dbReference>
<evidence type="ECO:0000256" key="11">
    <source>
        <dbReference type="SAM" id="MobiDB-lite"/>
    </source>
</evidence>
<comment type="similarity">
    <text evidence="2">Belongs to the SARM1 family.</text>
</comment>
<dbReference type="Gene3D" id="1.25.10.10">
    <property type="entry name" value="Leucine-rich Repeat Variant"/>
    <property type="match status" value="2"/>
</dbReference>
<evidence type="ECO:0000256" key="3">
    <source>
        <dbReference type="ARBA" id="ARBA00011982"/>
    </source>
</evidence>
<dbReference type="GO" id="GO:0019677">
    <property type="term" value="P:NAD+ catabolic process"/>
    <property type="evidence" value="ECO:0007669"/>
    <property type="project" value="UniProtKB-ARBA"/>
</dbReference>
<dbReference type="SUPFAM" id="SSF48371">
    <property type="entry name" value="ARM repeat"/>
    <property type="match status" value="1"/>
</dbReference>
<keyword evidence="7" id="KW-0378">Hydrolase</keyword>
<protein>
    <recommendedName>
        <fullName evidence="3">ADP-ribosyl cyclase/cyclic ADP-ribose hydrolase</fullName>
        <ecNumber evidence="3">3.2.2.6</ecNumber>
    </recommendedName>
</protein>
<dbReference type="InterPro" id="IPR000157">
    <property type="entry name" value="TIR_dom"/>
</dbReference>
<keyword evidence="4" id="KW-0963">Cytoplasm</keyword>
<dbReference type="GO" id="GO:0035591">
    <property type="term" value="F:signaling adaptor activity"/>
    <property type="evidence" value="ECO:0007669"/>
    <property type="project" value="InterPro"/>
</dbReference>
<feature type="compositionally biased region" description="Pro residues" evidence="11">
    <location>
        <begin position="971"/>
        <end position="980"/>
    </location>
</feature>
<feature type="compositionally biased region" description="Polar residues" evidence="11">
    <location>
        <begin position="33"/>
        <end position="48"/>
    </location>
</feature>
<gene>
    <name evidence="15" type="primary">LOC100901782</name>
</gene>
<dbReference type="GO" id="GO:0044297">
    <property type="term" value="C:cell body"/>
    <property type="evidence" value="ECO:0007669"/>
    <property type="project" value="UniProtKB-ARBA"/>
</dbReference>
<dbReference type="EC" id="3.2.2.6" evidence="3"/>
<dbReference type="SMART" id="SM00454">
    <property type="entry name" value="SAM"/>
    <property type="match status" value="2"/>
</dbReference>
<dbReference type="GO" id="GO:0030425">
    <property type="term" value="C:dendrite"/>
    <property type="evidence" value="ECO:0007669"/>
    <property type="project" value="TreeGrafter"/>
</dbReference>
<dbReference type="InterPro" id="IPR011989">
    <property type="entry name" value="ARM-like"/>
</dbReference>
<evidence type="ECO:0000256" key="2">
    <source>
        <dbReference type="ARBA" id="ARBA00008291"/>
    </source>
</evidence>
<evidence type="ECO:0000313" key="14">
    <source>
        <dbReference type="Proteomes" id="UP000694867"/>
    </source>
</evidence>
<dbReference type="Proteomes" id="UP000694867">
    <property type="component" value="Unplaced"/>
</dbReference>
<dbReference type="PROSITE" id="PS50105">
    <property type="entry name" value="SAM_DOMAIN"/>
    <property type="match status" value="1"/>
</dbReference>
<feature type="region of interest" description="Disordered" evidence="11">
    <location>
        <begin position="220"/>
        <end position="254"/>
    </location>
</feature>
<dbReference type="GO" id="GO:0048678">
    <property type="term" value="P:response to axon injury"/>
    <property type="evidence" value="ECO:0007669"/>
    <property type="project" value="InterPro"/>
</dbReference>
<dbReference type="GO" id="GO:0061809">
    <property type="term" value="F:NAD+ nucleosidase activity, cyclic ADP-ribose generating"/>
    <property type="evidence" value="ECO:0007669"/>
    <property type="project" value="UniProtKB-EC"/>
</dbReference>
<evidence type="ECO:0000256" key="6">
    <source>
        <dbReference type="ARBA" id="ARBA00022737"/>
    </source>
</evidence>
<evidence type="ECO:0000256" key="4">
    <source>
        <dbReference type="ARBA" id="ARBA00022490"/>
    </source>
</evidence>
<dbReference type="Gene3D" id="3.40.50.10140">
    <property type="entry name" value="Toll/interleukin-1 receptor homology (TIR) domain"/>
    <property type="match status" value="1"/>
</dbReference>
<reference evidence="15" key="1">
    <citation type="submission" date="2025-08" db="UniProtKB">
        <authorList>
            <consortium name="RefSeq"/>
        </authorList>
    </citation>
    <scope>IDENTIFICATION</scope>
</reference>
<evidence type="ECO:0000313" key="15">
    <source>
        <dbReference type="RefSeq" id="XP_028967896.1"/>
    </source>
</evidence>
<dbReference type="PANTHER" id="PTHR22998">
    <property type="entry name" value="SARM1"/>
    <property type="match status" value="1"/>
</dbReference>
<dbReference type="PANTHER" id="PTHR22998:SF1">
    <property type="entry name" value="NAD(+) HYDROLASE SARM1"/>
    <property type="match status" value="1"/>
</dbReference>
<comment type="subcellular location">
    <subcellularLocation>
        <location evidence="1">Cytoplasm</location>
    </subcellularLocation>
</comment>
<evidence type="ECO:0000259" key="13">
    <source>
        <dbReference type="PROSITE" id="PS50105"/>
    </source>
</evidence>
<dbReference type="SUPFAM" id="SSF47769">
    <property type="entry name" value="SAM/Pointed domain"/>
    <property type="match status" value="2"/>
</dbReference>
<dbReference type="GO" id="GO:0007165">
    <property type="term" value="P:signal transduction"/>
    <property type="evidence" value="ECO:0007669"/>
    <property type="project" value="InterPro"/>
</dbReference>
<feature type="compositionally biased region" description="Basic and acidic residues" evidence="11">
    <location>
        <begin position="991"/>
        <end position="1000"/>
    </location>
</feature>
<dbReference type="CDD" id="cd09501">
    <property type="entry name" value="SAM_SARM1-like_repeat1"/>
    <property type="match status" value="1"/>
</dbReference>
<dbReference type="KEGG" id="goe:100901782"/>
<dbReference type="AlphaFoldDB" id="A0AAJ7SFQ7"/>
<organism evidence="14 15">
    <name type="scientific">Galendromus occidentalis</name>
    <name type="common">western predatory mite</name>
    <dbReference type="NCBI Taxonomy" id="34638"/>
    <lineage>
        <taxon>Eukaryota</taxon>
        <taxon>Metazoa</taxon>
        <taxon>Ecdysozoa</taxon>
        <taxon>Arthropoda</taxon>
        <taxon>Chelicerata</taxon>
        <taxon>Arachnida</taxon>
        <taxon>Acari</taxon>
        <taxon>Parasitiformes</taxon>
        <taxon>Mesostigmata</taxon>
        <taxon>Gamasina</taxon>
        <taxon>Phytoseioidea</taxon>
        <taxon>Phytoseiidae</taxon>
        <taxon>Typhlodrominae</taxon>
        <taxon>Galendromus</taxon>
    </lineage>
</organism>
<evidence type="ECO:0000256" key="9">
    <source>
        <dbReference type="ARBA" id="ARBA00023027"/>
    </source>
</evidence>
<dbReference type="GeneID" id="100901782"/>
<dbReference type="CTD" id="38895"/>
<dbReference type="GO" id="GO:0034128">
    <property type="term" value="P:negative regulation of MyD88-independent toll-like receptor signaling pathway"/>
    <property type="evidence" value="ECO:0007669"/>
    <property type="project" value="InterPro"/>
</dbReference>
<evidence type="ECO:0000256" key="10">
    <source>
        <dbReference type="ARBA" id="ARBA00047304"/>
    </source>
</evidence>
<keyword evidence="9" id="KW-0520">NAD</keyword>